<reference evidence="6" key="1">
    <citation type="journal article" date="2014" name="Int. J. Syst. Evol. Microbiol.">
        <title>Complete genome sequence of Corynebacterium casei LMG S-19264T (=DSM 44701T), isolated from a smear-ripened cheese.</title>
        <authorList>
            <consortium name="US DOE Joint Genome Institute (JGI-PGF)"/>
            <person name="Walter F."/>
            <person name="Albersmeier A."/>
            <person name="Kalinowski J."/>
            <person name="Ruckert C."/>
        </authorList>
    </citation>
    <scope>NUCLEOTIDE SEQUENCE</scope>
    <source>
        <strain evidence="6">CGMCC 1.10859</strain>
    </source>
</reference>
<dbReference type="PROSITE" id="PS00018">
    <property type="entry name" value="EF_HAND_1"/>
    <property type="match status" value="4"/>
</dbReference>
<dbReference type="GO" id="GO:0005509">
    <property type="term" value="F:calcium ion binding"/>
    <property type="evidence" value="ECO:0007669"/>
    <property type="project" value="InterPro"/>
</dbReference>
<dbReference type="InterPro" id="IPR018247">
    <property type="entry name" value="EF_Hand_1_Ca_BS"/>
</dbReference>
<accession>A0AAN4URV7</accession>
<dbReference type="PROSITE" id="PS50222">
    <property type="entry name" value="EF_HAND_2"/>
    <property type="match status" value="3"/>
</dbReference>
<evidence type="ECO:0000313" key="6">
    <source>
        <dbReference type="EMBL" id="GHE02697.1"/>
    </source>
</evidence>
<evidence type="ECO:0000256" key="4">
    <source>
        <dbReference type="SAM" id="SignalP"/>
    </source>
</evidence>
<dbReference type="Pfam" id="PF13202">
    <property type="entry name" value="EF-hand_5"/>
    <property type="match status" value="2"/>
</dbReference>
<dbReference type="SMART" id="SM00054">
    <property type="entry name" value="EFh"/>
    <property type="match status" value="3"/>
</dbReference>
<feature type="domain" description="EF-hand" evidence="5">
    <location>
        <begin position="51"/>
        <end position="77"/>
    </location>
</feature>
<dbReference type="RefSeq" id="WP_051646267.1">
    <property type="nucleotide sequence ID" value="NZ_BNAB01000010.1"/>
</dbReference>
<protein>
    <submittedName>
        <fullName evidence="7">Ca2+-binding protein, EF-hand superfamily</fullName>
    </submittedName>
</protein>
<evidence type="ECO:0000256" key="3">
    <source>
        <dbReference type="SAM" id="MobiDB-lite"/>
    </source>
</evidence>
<feature type="signal peptide" evidence="4">
    <location>
        <begin position="1"/>
        <end position="26"/>
    </location>
</feature>
<reference evidence="7 8" key="2">
    <citation type="submission" date="2016-10" db="EMBL/GenBank/DDBJ databases">
        <authorList>
            <person name="Varghese N."/>
            <person name="Submissions S."/>
        </authorList>
    </citation>
    <scope>NUCLEOTIDE SEQUENCE [LARGE SCALE GENOMIC DNA]</scope>
    <source>
        <strain evidence="7 8">DSM 24802</strain>
    </source>
</reference>
<dbReference type="Gene3D" id="1.10.238.10">
    <property type="entry name" value="EF-hand"/>
    <property type="match status" value="3"/>
</dbReference>
<feature type="chain" id="PRO_5042965017" evidence="4">
    <location>
        <begin position="27"/>
        <end position="220"/>
    </location>
</feature>
<feature type="compositionally biased region" description="Basic and acidic residues" evidence="3">
    <location>
        <begin position="171"/>
        <end position="186"/>
    </location>
</feature>
<dbReference type="PANTHER" id="PTHR10827:SF98">
    <property type="entry name" value="45 KDA CALCIUM-BINDING PROTEIN"/>
    <property type="match status" value="1"/>
</dbReference>
<reference evidence="6" key="3">
    <citation type="submission" date="2023-06" db="EMBL/GenBank/DDBJ databases">
        <authorList>
            <person name="Sun Q."/>
            <person name="Zhou Y."/>
        </authorList>
    </citation>
    <scope>NUCLEOTIDE SEQUENCE</scope>
    <source>
        <strain evidence="6">CGMCC 1.10859</strain>
    </source>
</reference>
<evidence type="ECO:0000313" key="8">
    <source>
        <dbReference type="Proteomes" id="UP000199541"/>
    </source>
</evidence>
<dbReference type="InterPro" id="IPR002048">
    <property type="entry name" value="EF_hand_dom"/>
</dbReference>
<dbReference type="AlphaFoldDB" id="A0AAN4URV7"/>
<comment type="caution">
    <text evidence="6">The sequence shown here is derived from an EMBL/GenBank/DDBJ whole genome shotgun (WGS) entry which is preliminary data.</text>
</comment>
<dbReference type="SUPFAM" id="SSF47473">
    <property type="entry name" value="EF-hand"/>
    <property type="match status" value="1"/>
</dbReference>
<keyword evidence="2" id="KW-0677">Repeat</keyword>
<dbReference type="CDD" id="cd00051">
    <property type="entry name" value="EFh"/>
    <property type="match status" value="1"/>
</dbReference>
<dbReference type="InterPro" id="IPR011992">
    <property type="entry name" value="EF-hand-dom_pair"/>
</dbReference>
<name>A0AAN4URV7_9RHOB</name>
<gene>
    <name evidence="6" type="ORF">GCM10008024_23260</name>
    <name evidence="7" type="ORF">SAMN05444006_111100</name>
</gene>
<evidence type="ECO:0000256" key="1">
    <source>
        <dbReference type="ARBA" id="ARBA00022723"/>
    </source>
</evidence>
<dbReference type="EMBL" id="FNOB01000011">
    <property type="protein sequence ID" value="SDX19069.1"/>
    <property type="molecule type" value="Genomic_DNA"/>
</dbReference>
<keyword evidence="1" id="KW-0479">Metal-binding</keyword>
<evidence type="ECO:0000313" key="9">
    <source>
        <dbReference type="Proteomes" id="UP000634647"/>
    </source>
</evidence>
<proteinExistence type="predicted"/>
<organism evidence="6 9">
    <name type="scientific">Allgaiera indica</name>
    <dbReference type="NCBI Taxonomy" id="765699"/>
    <lineage>
        <taxon>Bacteria</taxon>
        <taxon>Pseudomonadati</taxon>
        <taxon>Pseudomonadota</taxon>
        <taxon>Alphaproteobacteria</taxon>
        <taxon>Rhodobacterales</taxon>
        <taxon>Paracoccaceae</taxon>
        <taxon>Allgaiera</taxon>
    </lineage>
</organism>
<feature type="region of interest" description="Disordered" evidence="3">
    <location>
        <begin position="171"/>
        <end position="220"/>
    </location>
</feature>
<sequence>MKRKATLTALTLAAVAAAGLSTAISAQTMGGGMGGPMGGPGMHRMGPKIDYKAIDTNGDGTISQEELKAWQAKQIDGLDANKDGYLTEQEVVDFETKKAEARIKARVARMFKQLDVNGDGKISAAEMMMAPRDMMADRMFRMADVNHDGKVTQAEFDAAKQKFRKRMERMRAHHGERNWHGEDQSPMRRHMGQANGQMGSQMNTPPAAEGSDEAKTHDNN</sequence>
<dbReference type="Pfam" id="PF13499">
    <property type="entry name" value="EF-hand_7"/>
    <property type="match status" value="1"/>
</dbReference>
<evidence type="ECO:0000256" key="2">
    <source>
        <dbReference type="ARBA" id="ARBA00022737"/>
    </source>
</evidence>
<dbReference type="Proteomes" id="UP000634647">
    <property type="component" value="Unassembled WGS sequence"/>
</dbReference>
<evidence type="ECO:0000313" key="7">
    <source>
        <dbReference type="EMBL" id="SDX19069.1"/>
    </source>
</evidence>
<evidence type="ECO:0000259" key="5">
    <source>
        <dbReference type="PROSITE" id="PS50222"/>
    </source>
</evidence>
<dbReference type="Proteomes" id="UP000199541">
    <property type="component" value="Unassembled WGS sequence"/>
</dbReference>
<keyword evidence="8" id="KW-1185">Reference proteome</keyword>
<feature type="compositionally biased region" description="Polar residues" evidence="3">
    <location>
        <begin position="194"/>
        <end position="204"/>
    </location>
</feature>
<feature type="domain" description="EF-hand" evidence="5">
    <location>
        <begin position="102"/>
        <end position="137"/>
    </location>
</feature>
<dbReference type="EMBL" id="BNAB01000010">
    <property type="protein sequence ID" value="GHE02697.1"/>
    <property type="molecule type" value="Genomic_DNA"/>
</dbReference>
<keyword evidence="4" id="KW-0732">Signal</keyword>
<feature type="domain" description="EF-hand" evidence="5">
    <location>
        <begin position="138"/>
        <end position="166"/>
    </location>
</feature>
<dbReference type="PANTHER" id="PTHR10827">
    <property type="entry name" value="RETICULOCALBIN"/>
    <property type="match status" value="1"/>
</dbReference>